<dbReference type="AlphaFoldDB" id="A0A4T0G395"/>
<evidence type="ECO:0000313" key="2">
    <source>
        <dbReference type="Proteomes" id="UP000306954"/>
    </source>
</evidence>
<gene>
    <name evidence="1" type="ORF">E3P90_03996</name>
</gene>
<protein>
    <submittedName>
        <fullName evidence="1">Uncharacterized protein</fullName>
    </submittedName>
</protein>
<evidence type="ECO:0000313" key="1">
    <source>
        <dbReference type="EMBL" id="TIB07649.1"/>
    </source>
</evidence>
<organism evidence="1 2">
    <name type="scientific">Wallemia ichthyophaga</name>
    <dbReference type="NCBI Taxonomy" id="245174"/>
    <lineage>
        <taxon>Eukaryota</taxon>
        <taxon>Fungi</taxon>
        <taxon>Dikarya</taxon>
        <taxon>Basidiomycota</taxon>
        <taxon>Wallemiomycotina</taxon>
        <taxon>Wallemiomycetes</taxon>
        <taxon>Wallemiales</taxon>
        <taxon>Wallemiaceae</taxon>
        <taxon>Wallemia</taxon>
    </lineage>
</organism>
<dbReference type="EMBL" id="SPOF01000083">
    <property type="protein sequence ID" value="TIB07649.1"/>
    <property type="molecule type" value="Genomic_DNA"/>
</dbReference>
<dbReference type="Proteomes" id="UP000306954">
    <property type="component" value="Unassembled WGS sequence"/>
</dbReference>
<sequence>MTLVCVGLFVVVFHNSTPKDHILRLMRLLMLYGANIHEFNDDKKNSTQLEFEIEEESMVMQNMRNDPHIWEVAKASNFKKVKP</sequence>
<name>A0A4T0G395_WALIC</name>
<accession>A0A4T0G395</accession>
<proteinExistence type="predicted"/>
<comment type="caution">
    <text evidence="1">The sequence shown here is derived from an EMBL/GenBank/DDBJ whole genome shotgun (WGS) entry which is preliminary data.</text>
</comment>
<reference evidence="1 2" key="1">
    <citation type="submission" date="2019-03" db="EMBL/GenBank/DDBJ databases">
        <title>Sequencing 23 genomes of Wallemia ichthyophaga.</title>
        <authorList>
            <person name="Gostincar C."/>
        </authorList>
    </citation>
    <scope>NUCLEOTIDE SEQUENCE [LARGE SCALE GENOMIC DNA]</scope>
    <source>
        <strain evidence="1 2">EXF-8621</strain>
    </source>
</reference>